<feature type="binding site" evidence="3">
    <location>
        <begin position="188"/>
        <end position="189"/>
    </location>
    <ligand>
        <name>substrate</name>
    </ligand>
</feature>
<evidence type="ECO:0000313" key="5">
    <source>
        <dbReference type="EMBL" id="ATL49007.1"/>
    </source>
</evidence>
<dbReference type="GO" id="GO:0008837">
    <property type="term" value="F:diaminopimelate epimerase activity"/>
    <property type="evidence" value="ECO:0007669"/>
    <property type="project" value="UniProtKB-UniRule"/>
</dbReference>
<gene>
    <name evidence="3" type="primary">dapF</name>
    <name evidence="5" type="ORF">COR50_18550</name>
</gene>
<dbReference type="InterPro" id="IPR001653">
    <property type="entry name" value="DAP_epimerase_DapF"/>
</dbReference>
<evidence type="ECO:0000256" key="1">
    <source>
        <dbReference type="ARBA" id="ARBA00010219"/>
    </source>
</evidence>
<dbReference type="KEGG" id="cbae:COR50_18550"/>
<dbReference type="UniPathway" id="UPA00034">
    <property type="reaction ID" value="UER00025"/>
</dbReference>
<dbReference type="EC" id="5.1.1.7" evidence="3 4"/>
<keyword evidence="3" id="KW-0028">Amino-acid biosynthesis</keyword>
<feature type="active site" description="Proton donor" evidence="3">
    <location>
        <position position="74"/>
    </location>
</feature>
<comment type="caution">
    <text evidence="3">Lacks conserved residue(s) required for the propagation of feature annotation.</text>
</comment>
<comment type="function">
    <text evidence="3">Catalyzes the stereoinversion of LL-2,6-diaminopimelate (L,L-DAP) to meso-diaminopimelate (meso-DAP), a precursor of L-lysine and an essential component of the bacterial peptidoglycan.</text>
</comment>
<feature type="binding site" evidence="3">
    <location>
        <begin position="75"/>
        <end position="76"/>
    </location>
    <ligand>
        <name>substrate</name>
    </ligand>
</feature>
<evidence type="ECO:0000256" key="2">
    <source>
        <dbReference type="ARBA" id="ARBA00023235"/>
    </source>
</evidence>
<dbReference type="Gene3D" id="3.10.310.10">
    <property type="entry name" value="Diaminopimelate Epimerase, Chain A, domain 1"/>
    <property type="match status" value="2"/>
</dbReference>
<comment type="catalytic activity">
    <reaction evidence="3">
        <text>(2S,6S)-2,6-diaminopimelate = meso-2,6-diaminopimelate</text>
        <dbReference type="Rhea" id="RHEA:15393"/>
        <dbReference type="ChEBI" id="CHEBI:57609"/>
        <dbReference type="ChEBI" id="CHEBI:57791"/>
        <dbReference type="EC" id="5.1.1.7"/>
    </reaction>
</comment>
<feature type="active site" description="Proton acceptor" evidence="3">
    <location>
        <position position="198"/>
    </location>
</feature>
<comment type="subcellular location">
    <subcellularLocation>
        <location evidence="3">Cytoplasm</location>
    </subcellularLocation>
</comment>
<organism evidence="5 6">
    <name type="scientific">Chitinophaga caeni</name>
    <dbReference type="NCBI Taxonomy" id="2029983"/>
    <lineage>
        <taxon>Bacteria</taxon>
        <taxon>Pseudomonadati</taxon>
        <taxon>Bacteroidota</taxon>
        <taxon>Chitinophagia</taxon>
        <taxon>Chitinophagales</taxon>
        <taxon>Chitinophagaceae</taxon>
        <taxon>Chitinophaga</taxon>
    </lineage>
</organism>
<keyword evidence="3" id="KW-0963">Cytoplasm</keyword>
<feature type="site" description="Could be important to modulate the pK values of the two catalytic cysteine residues" evidence="3">
    <location>
        <position position="188"/>
    </location>
</feature>
<sequence>MQLHFHKYQGTGNDFVIIDNRQGIYNELSQPTVEKLCDRRFGIGGDGLMLLNGSKDYDFEMIYYNADGRPGSMCGNGGRCLSAFAKKLGIQQNAAKFIASDGPHEVVYAENGWVQLKMQDVDYVEIGPGYFFLDTGSPHFVRYVTGIEEMDVYTEGSNIRYNERFAEEGTNVNFVQETDNGIFVRTYERGVEDETYSCGTGVTAASLTFAKGAPGAYTVPVQTLGGPLEVRFTKVDDRTYNNIWLCGPAEWVFEGDIKI</sequence>
<dbReference type="SUPFAM" id="SSF54506">
    <property type="entry name" value="Diaminopimelate epimerase-like"/>
    <property type="match status" value="2"/>
</dbReference>
<comment type="pathway">
    <text evidence="3">Amino-acid biosynthesis; L-lysine biosynthesis via DAP pathway; DL-2,6-diaminopimelate from LL-2,6-diaminopimelate: step 1/1.</text>
</comment>
<dbReference type="GO" id="GO:0005829">
    <property type="term" value="C:cytosol"/>
    <property type="evidence" value="ECO:0007669"/>
    <property type="project" value="TreeGrafter"/>
</dbReference>
<accession>A0A291QYK8</accession>
<keyword evidence="6" id="KW-1185">Reference proteome</keyword>
<dbReference type="RefSeq" id="WP_098195375.1">
    <property type="nucleotide sequence ID" value="NZ_CP023777.1"/>
</dbReference>
<dbReference type="Pfam" id="PF01678">
    <property type="entry name" value="DAP_epimerase"/>
    <property type="match status" value="2"/>
</dbReference>
<proteinExistence type="inferred from homology"/>
<dbReference type="PANTHER" id="PTHR31689:SF0">
    <property type="entry name" value="DIAMINOPIMELATE EPIMERASE"/>
    <property type="match status" value="1"/>
</dbReference>
<evidence type="ECO:0000313" key="6">
    <source>
        <dbReference type="Proteomes" id="UP000220133"/>
    </source>
</evidence>
<dbReference type="OrthoDB" id="9805408at2"/>
<dbReference type="Proteomes" id="UP000220133">
    <property type="component" value="Chromosome"/>
</dbReference>
<protein>
    <recommendedName>
        <fullName evidence="3 4">Diaminopimelate epimerase</fullName>
        <shortName evidence="3">DAP epimerase</shortName>
        <ecNumber evidence="3 4">5.1.1.7</ecNumber>
    </recommendedName>
    <alternativeName>
        <fullName evidence="3">PLP-independent amino acid racemase</fullName>
    </alternativeName>
</protein>
<dbReference type="EMBL" id="CP023777">
    <property type="protein sequence ID" value="ATL49007.1"/>
    <property type="molecule type" value="Genomic_DNA"/>
</dbReference>
<dbReference type="GO" id="GO:0009089">
    <property type="term" value="P:lysine biosynthetic process via diaminopimelate"/>
    <property type="evidence" value="ECO:0007669"/>
    <property type="project" value="UniProtKB-UniRule"/>
</dbReference>
<dbReference type="NCBIfam" id="TIGR00652">
    <property type="entry name" value="DapF"/>
    <property type="match status" value="1"/>
</dbReference>
<keyword evidence="3" id="KW-0457">Lysine biosynthesis</keyword>
<feature type="binding site" evidence="3">
    <location>
        <position position="13"/>
    </location>
    <ligand>
        <name>substrate</name>
    </ligand>
</feature>
<feature type="site" description="Could be important to modulate the pK values of the two catalytic cysteine residues" evidence="3">
    <location>
        <position position="139"/>
    </location>
</feature>
<feature type="binding site" evidence="3">
    <location>
        <position position="65"/>
    </location>
    <ligand>
        <name>substrate</name>
    </ligand>
</feature>
<evidence type="ECO:0000256" key="3">
    <source>
        <dbReference type="HAMAP-Rule" id="MF_00197"/>
    </source>
</evidence>
<dbReference type="AlphaFoldDB" id="A0A291QYK8"/>
<dbReference type="HAMAP" id="MF_00197">
    <property type="entry name" value="DAP_epimerase"/>
    <property type="match status" value="1"/>
</dbReference>
<dbReference type="PANTHER" id="PTHR31689">
    <property type="entry name" value="DIAMINOPIMELATE EPIMERASE, CHLOROPLASTIC"/>
    <property type="match status" value="1"/>
</dbReference>
<keyword evidence="2 3" id="KW-0413">Isomerase</keyword>
<reference evidence="5 6" key="1">
    <citation type="submission" date="2017-10" db="EMBL/GenBank/DDBJ databases">
        <title>Paenichitinophaga pekingensis gen. nov., sp. nov., isolated from activated sludge.</title>
        <authorList>
            <person name="Jin D."/>
            <person name="Kong X."/>
            <person name="Deng Y."/>
            <person name="Bai Z."/>
        </authorList>
    </citation>
    <scope>NUCLEOTIDE SEQUENCE [LARGE SCALE GENOMIC DNA]</scope>
    <source>
        <strain evidence="5 6">13</strain>
    </source>
</reference>
<feature type="binding site" evidence="3">
    <location>
        <position position="171"/>
    </location>
    <ligand>
        <name>substrate</name>
    </ligand>
</feature>
<feature type="binding site" evidence="3">
    <location>
        <begin position="199"/>
        <end position="200"/>
    </location>
    <ligand>
        <name>substrate</name>
    </ligand>
</feature>
<evidence type="ECO:0000256" key="4">
    <source>
        <dbReference type="NCBIfam" id="TIGR00652"/>
    </source>
</evidence>
<comment type="subunit">
    <text evidence="3">Homodimer.</text>
</comment>
<name>A0A291QYK8_9BACT</name>
<comment type="similarity">
    <text evidence="1 3">Belongs to the diaminopimelate epimerase family.</text>
</comment>